<dbReference type="InterPro" id="IPR009061">
    <property type="entry name" value="DNA-bd_dom_put_sf"/>
</dbReference>
<evidence type="ECO:0000313" key="2">
    <source>
        <dbReference type="Proteomes" id="UP001276761"/>
    </source>
</evidence>
<dbReference type="PANTHER" id="PTHR36154">
    <property type="entry name" value="DNA-BINDING TRANSCRIPTIONAL ACTIVATOR ALPA"/>
    <property type="match status" value="1"/>
</dbReference>
<proteinExistence type="predicted"/>
<gene>
    <name evidence="1" type="ORF">SIL78_00420</name>
</gene>
<reference evidence="1" key="1">
    <citation type="submission" date="2023-11" db="EMBL/GenBank/DDBJ databases">
        <title>MicrobeMod: A computational toolkit for identifying prokaryotic methylation and restriction-modification with nanopore sequencing.</title>
        <authorList>
            <person name="Crits-Christoph A."/>
            <person name="Kang S.C."/>
            <person name="Lee H."/>
            <person name="Ostrov N."/>
        </authorList>
    </citation>
    <scope>NUCLEOTIDE SEQUENCE</scope>
    <source>
        <strain evidence="1">ATCC BAA-953</strain>
    </source>
</reference>
<name>A0AAJ2VPI4_9GAMM</name>
<dbReference type="InterPro" id="IPR052931">
    <property type="entry name" value="Prophage_regulatory_activator"/>
</dbReference>
<comment type="caution">
    <text evidence="1">The sequence shown here is derived from an EMBL/GenBank/DDBJ whole genome shotgun (WGS) entry which is preliminary data.</text>
</comment>
<evidence type="ECO:0000313" key="1">
    <source>
        <dbReference type="EMBL" id="MDX5976020.1"/>
    </source>
</evidence>
<dbReference type="EMBL" id="JAWXXT010000001">
    <property type="protein sequence ID" value="MDX5976020.1"/>
    <property type="molecule type" value="Genomic_DNA"/>
</dbReference>
<dbReference type="AlphaFoldDB" id="A0AAJ2VPI4"/>
<dbReference type="SUPFAM" id="SSF46955">
    <property type="entry name" value="Putative DNA-binding domain"/>
    <property type="match status" value="1"/>
</dbReference>
<dbReference type="Pfam" id="PF05930">
    <property type="entry name" value="Phage_AlpA"/>
    <property type="match status" value="1"/>
</dbReference>
<dbReference type="Gene3D" id="1.10.238.160">
    <property type="match status" value="1"/>
</dbReference>
<dbReference type="Proteomes" id="UP001276761">
    <property type="component" value="Unassembled WGS sequence"/>
</dbReference>
<sequence>MATLLKRPEVRKRTTLSDSALYRLMERGQFPRPIQLNPHGRAVAWVESEVEQWIEQRIEAARQEKGAA</sequence>
<protein>
    <submittedName>
        <fullName evidence="1">AlpA family phage regulatory protein</fullName>
    </submittedName>
</protein>
<dbReference type="InterPro" id="IPR010260">
    <property type="entry name" value="AlpA"/>
</dbReference>
<dbReference type="PANTHER" id="PTHR36154:SF1">
    <property type="entry name" value="DNA-BINDING TRANSCRIPTIONAL ACTIVATOR ALPA"/>
    <property type="match status" value="1"/>
</dbReference>
<dbReference type="RefSeq" id="WP_198349744.1">
    <property type="nucleotide sequence ID" value="NZ_JABASV010000008.1"/>
</dbReference>
<dbReference type="GeneID" id="303163919"/>
<accession>A0AAJ2VPI4</accession>
<organism evidence="1 2">
    <name type="scientific">Vreelandella alkaliphila</name>
    <dbReference type="NCBI Taxonomy" id="272774"/>
    <lineage>
        <taxon>Bacteria</taxon>
        <taxon>Pseudomonadati</taxon>
        <taxon>Pseudomonadota</taxon>
        <taxon>Gammaproteobacteria</taxon>
        <taxon>Oceanospirillales</taxon>
        <taxon>Halomonadaceae</taxon>
        <taxon>Vreelandella</taxon>
    </lineage>
</organism>